<keyword evidence="3" id="KW-1185">Reference proteome</keyword>
<gene>
    <name evidence="2" type="ORF">CRE_01420</name>
</gene>
<organism evidence="3">
    <name type="scientific">Caenorhabditis remanei</name>
    <name type="common">Caenorhabditis vulgaris</name>
    <dbReference type="NCBI Taxonomy" id="31234"/>
    <lineage>
        <taxon>Eukaryota</taxon>
        <taxon>Metazoa</taxon>
        <taxon>Ecdysozoa</taxon>
        <taxon>Nematoda</taxon>
        <taxon>Chromadorea</taxon>
        <taxon>Rhabditida</taxon>
        <taxon>Rhabditina</taxon>
        <taxon>Rhabditomorpha</taxon>
        <taxon>Rhabditoidea</taxon>
        <taxon>Rhabditidae</taxon>
        <taxon>Peloderinae</taxon>
        <taxon>Caenorhabditis</taxon>
    </lineage>
</organism>
<reference evidence="2" key="1">
    <citation type="submission" date="2007-07" db="EMBL/GenBank/DDBJ databases">
        <title>PCAP assembly of the Caenorhabditis remanei genome.</title>
        <authorList>
            <consortium name="The Caenorhabditis remanei Sequencing Consortium"/>
            <person name="Wilson R.K."/>
        </authorList>
    </citation>
    <scope>NUCLEOTIDE SEQUENCE [LARGE SCALE GENOMIC DNA]</scope>
    <source>
        <strain evidence="2">PB4641</strain>
    </source>
</reference>
<dbReference type="OMA" id="TREMNEM"/>
<dbReference type="AlphaFoldDB" id="E3NKI6"/>
<dbReference type="HOGENOM" id="CLU_814420_0_0_1"/>
<name>E3NKI6_CAERE</name>
<keyword evidence="1" id="KW-0175">Coiled coil</keyword>
<dbReference type="Proteomes" id="UP000008281">
    <property type="component" value="Unassembled WGS sequence"/>
</dbReference>
<dbReference type="InParanoid" id="E3NKI6"/>
<evidence type="ECO:0000313" key="2">
    <source>
        <dbReference type="EMBL" id="EFP02305.1"/>
    </source>
</evidence>
<dbReference type="eggNOG" id="KOG1216">
    <property type="taxonomic scope" value="Eukaryota"/>
</dbReference>
<protein>
    <submittedName>
        <fullName evidence="2">Uncharacterized protein</fullName>
    </submittedName>
</protein>
<feature type="coiled-coil region" evidence="1">
    <location>
        <begin position="105"/>
        <end position="197"/>
    </location>
</feature>
<feature type="coiled-coil region" evidence="1">
    <location>
        <begin position="29"/>
        <end position="77"/>
    </location>
</feature>
<proteinExistence type="predicted"/>
<evidence type="ECO:0000256" key="1">
    <source>
        <dbReference type="SAM" id="Coils"/>
    </source>
</evidence>
<sequence length="341" mass="40320">MNTLLDFIPQIRIIFGNGDVPQRPSINHEKILEDQRKAYQESMERLESMRRDAAYAYEQAEIAAREERKLIRRENNETIELLRKKINNDDENHKILVQELNNGLAEKLKILREAGQEERKNAQEEFEEKMKNLKKQHEARQEALQEELKNCKKDGKKKIRKVEKESEKLKEKRENQLVKEQKDIEEMTQQYANERKKLIDDQFRMRKEISEEKRELPIDKAQEHVRLELDEINKMKSMFKFQASKIQQHFMNESSANPDAVKICKNYLRQLEEAMRSKQLIAICALLQFDLAKGNIRKIQSYGNDADSLAQKLETIQTDVAFGGICMKDLKSVMDQKQLKN</sequence>
<accession>E3NKI6</accession>
<dbReference type="OrthoDB" id="5911377at2759"/>
<dbReference type="FunCoup" id="E3NKI6">
    <property type="interactions" value="11"/>
</dbReference>
<evidence type="ECO:0000313" key="3">
    <source>
        <dbReference type="Proteomes" id="UP000008281"/>
    </source>
</evidence>
<dbReference type="EMBL" id="DS268807">
    <property type="protein sequence ID" value="EFP02305.1"/>
    <property type="molecule type" value="Genomic_DNA"/>
</dbReference>